<evidence type="ECO:0000259" key="2">
    <source>
        <dbReference type="Pfam" id="PF13360"/>
    </source>
</evidence>
<dbReference type="InterPro" id="IPR011047">
    <property type="entry name" value="Quinoprotein_ADH-like_sf"/>
</dbReference>
<dbReference type="AlphaFoldDB" id="A0A5C6E9P8"/>
<dbReference type="RefSeq" id="WP_146597985.1">
    <property type="nucleotide sequence ID" value="NZ_SJPY01000001.1"/>
</dbReference>
<dbReference type="PANTHER" id="PTHR34512:SF30">
    <property type="entry name" value="OUTER MEMBRANE PROTEIN ASSEMBLY FACTOR BAMB"/>
    <property type="match status" value="1"/>
</dbReference>
<protein>
    <submittedName>
        <fullName evidence="3">Outer membrane biogenesis protein BamB</fullName>
    </submittedName>
</protein>
<dbReference type="OrthoDB" id="244732at2"/>
<dbReference type="SUPFAM" id="SSF50998">
    <property type="entry name" value="Quinoprotein alcohol dehydrogenase-like"/>
    <property type="match status" value="1"/>
</dbReference>
<organism evidence="3 4">
    <name type="scientific">Novipirellula aureliae</name>
    <dbReference type="NCBI Taxonomy" id="2527966"/>
    <lineage>
        <taxon>Bacteria</taxon>
        <taxon>Pseudomonadati</taxon>
        <taxon>Planctomycetota</taxon>
        <taxon>Planctomycetia</taxon>
        <taxon>Pirellulales</taxon>
        <taxon>Pirellulaceae</taxon>
        <taxon>Novipirellula</taxon>
    </lineage>
</organism>
<name>A0A5C6E9P8_9BACT</name>
<gene>
    <name evidence="3" type="ORF">Q31b_04160</name>
</gene>
<accession>A0A5C6E9P8</accession>
<dbReference type="Gene3D" id="2.130.10.10">
    <property type="entry name" value="YVTN repeat-like/Quinoprotein amine dehydrogenase"/>
    <property type="match status" value="2"/>
</dbReference>
<keyword evidence="4" id="KW-1185">Reference proteome</keyword>
<dbReference type="EMBL" id="SJPY01000001">
    <property type="protein sequence ID" value="TWU45245.1"/>
    <property type="molecule type" value="Genomic_DNA"/>
</dbReference>
<evidence type="ECO:0000256" key="1">
    <source>
        <dbReference type="SAM" id="SignalP"/>
    </source>
</evidence>
<comment type="caution">
    <text evidence="3">The sequence shown here is derived from an EMBL/GenBank/DDBJ whole genome shotgun (WGS) entry which is preliminary data.</text>
</comment>
<dbReference type="SMART" id="SM00564">
    <property type="entry name" value="PQQ"/>
    <property type="match status" value="3"/>
</dbReference>
<feature type="signal peptide" evidence="1">
    <location>
        <begin position="1"/>
        <end position="20"/>
    </location>
</feature>
<dbReference type="InterPro" id="IPR015943">
    <property type="entry name" value="WD40/YVTN_repeat-like_dom_sf"/>
</dbReference>
<proteinExistence type="predicted"/>
<reference evidence="3 4" key="1">
    <citation type="submission" date="2019-02" db="EMBL/GenBank/DDBJ databases">
        <title>Deep-cultivation of Planctomycetes and their phenomic and genomic characterization uncovers novel biology.</title>
        <authorList>
            <person name="Wiegand S."/>
            <person name="Jogler M."/>
            <person name="Boedeker C."/>
            <person name="Pinto D."/>
            <person name="Vollmers J."/>
            <person name="Rivas-Marin E."/>
            <person name="Kohn T."/>
            <person name="Peeters S.H."/>
            <person name="Heuer A."/>
            <person name="Rast P."/>
            <person name="Oberbeckmann S."/>
            <person name="Bunk B."/>
            <person name="Jeske O."/>
            <person name="Meyerdierks A."/>
            <person name="Storesund J.E."/>
            <person name="Kallscheuer N."/>
            <person name="Luecker S."/>
            <person name="Lage O.M."/>
            <person name="Pohl T."/>
            <person name="Merkel B.J."/>
            <person name="Hornburger P."/>
            <person name="Mueller R.-W."/>
            <person name="Bruemmer F."/>
            <person name="Labrenz M."/>
            <person name="Spormann A.M."/>
            <person name="Op Den Camp H."/>
            <person name="Overmann J."/>
            <person name="Amann R."/>
            <person name="Jetten M.S.M."/>
            <person name="Mascher T."/>
            <person name="Medema M.H."/>
            <person name="Devos D.P."/>
            <person name="Kaster A.-K."/>
            <person name="Ovreas L."/>
            <person name="Rohde M."/>
            <person name="Galperin M.Y."/>
            <person name="Jogler C."/>
        </authorList>
    </citation>
    <scope>NUCLEOTIDE SEQUENCE [LARGE SCALE GENOMIC DNA]</scope>
    <source>
        <strain evidence="3 4">Q31b</strain>
    </source>
</reference>
<dbReference type="Proteomes" id="UP000315471">
    <property type="component" value="Unassembled WGS sequence"/>
</dbReference>
<feature type="chain" id="PRO_5022978736" evidence="1">
    <location>
        <begin position="21"/>
        <end position="411"/>
    </location>
</feature>
<dbReference type="PANTHER" id="PTHR34512">
    <property type="entry name" value="CELL SURFACE PROTEIN"/>
    <property type="match status" value="1"/>
</dbReference>
<evidence type="ECO:0000313" key="4">
    <source>
        <dbReference type="Proteomes" id="UP000315471"/>
    </source>
</evidence>
<sequence length="411" mass="44855" precursor="true">MLIRLLALAFPLLLATRSFADESAWPEFRGPSGDGIAADADLPIAIDQSVITWQTPIHGKGWSSPVVWKDQIWLTTATADGKRMSVVCIDRMSGRIVHDKVLIENKEPSSCHPMNSYASPTPVIEEGRVYVHFGAYLTACLDTASADLVWERRDFECDHYRGPASSPILYDGKIFIAFDGIDVQFVVALDAQTGETLWRKKRSIDYGTDIGDQMKAYGTAEVINVNGQDQLIYPSAVATIAYDPQTGNEIWTVYHGGMNASARPILVDGTLLLSNGLGAIVAVLAGGKGNITDSNIVWSSKKSVAKRSSPIVVGDLIFMVTDEGILTCRELDSGEIVWKHRLQGTFAASPIYASGRLYFFNMDGEILTLLPIRSYSPLAETTLGDGFMASPAVAGNQLFLRSKSMLYCIEK</sequence>
<keyword evidence="1" id="KW-0732">Signal</keyword>
<dbReference type="Pfam" id="PF13360">
    <property type="entry name" value="PQQ_2"/>
    <property type="match status" value="1"/>
</dbReference>
<evidence type="ECO:0000313" key="3">
    <source>
        <dbReference type="EMBL" id="TWU45245.1"/>
    </source>
</evidence>
<dbReference type="InterPro" id="IPR018391">
    <property type="entry name" value="PQQ_b-propeller_rpt"/>
</dbReference>
<feature type="domain" description="Pyrrolo-quinoline quinone repeat" evidence="2">
    <location>
        <begin position="120"/>
        <end position="339"/>
    </location>
</feature>
<dbReference type="InterPro" id="IPR002372">
    <property type="entry name" value="PQQ_rpt_dom"/>
</dbReference>